<dbReference type="AlphaFoldDB" id="A0A9N9DJ33"/>
<organism evidence="2 3">
    <name type="scientific">Paraglomus brasilianum</name>
    <dbReference type="NCBI Taxonomy" id="144538"/>
    <lineage>
        <taxon>Eukaryota</taxon>
        <taxon>Fungi</taxon>
        <taxon>Fungi incertae sedis</taxon>
        <taxon>Mucoromycota</taxon>
        <taxon>Glomeromycotina</taxon>
        <taxon>Glomeromycetes</taxon>
        <taxon>Paraglomerales</taxon>
        <taxon>Paraglomeraceae</taxon>
        <taxon>Paraglomus</taxon>
    </lineage>
</organism>
<dbReference type="OrthoDB" id="2396694at2759"/>
<reference evidence="2" key="1">
    <citation type="submission" date="2021-06" db="EMBL/GenBank/DDBJ databases">
        <authorList>
            <person name="Kallberg Y."/>
            <person name="Tangrot J."/>
            <person name="Rosling A."/>
        </authorList>
    </citation>
    <scope>NUCLEOTIDE SEQUENCE</scope>
    <source>
        <strain evidence="2">BR232B</strain>
    </source>
</reference>
<feature type="transmembrane region" description="Helical" evidence="1">
    <location>
        <begin position="21"/>
        <end position="46"/>
    </location>
</feature>
<feature type="transmembrane region" description="Helical" evidence="1">
    <location>
        <begin position="160"/>
        <end position="179"/>
    </location>
</feature>
<evidence type="ECO:0000256" key="1">
    <source>
        <dbReference type="SAM" id="Phobius"/>
    </source>
</evidence>
<dbReference type="Proteomes" id="UP000789739">
    <property type="component" value="Unassembled WGS sequence"/>
</dbReference>
<keyword evidence="1" id="KW-1133">Transmembrane helix</keyword>
<name>A0A9N9DJ33_9GLOM</name>
<comment type="caution">
    <text evidence="2">The sequence shown here is derived from an EMBL/GenBank/DDBJ whole genome shotgun (WGS) entry which is preliminary data.</text>
</comment>
<keyword evidence="3" id="KW-1185">Reference proteome</keyword>
<sequence length="198" mass="22600">MYIRDNPPANIEDELSVQAQCYGLPFGAFGIVCWLLTLFSIALVYIKCPLFTPWRWGQTYRTPERLWAIFPFTMIIGPTIYTCIKCRGEWMVVLIAIGQLTPWSVKVFNDGYAGGVTEDRNKFYLTLGMVTTPLLSLCGWIGLTALSVEVRETEESVSTWIWSLYLAGFFVSIVIYKLWEKYDVADGATRIPRILIIL</sequence>
<keyword evidence="1" id="KW-0472">Membrane</keyword>
<feature type="transmembrane region" description="Helical" evidence="1">
    <location>
        <begin position="66"/>
        <end position="84"/>
    </location>
</feature>
<protein>
    <submittedName>
        <fullName evidence="2">3244_t:CDS:1</fullName>
    </submittedName>
</protein>
<evidence type="ECO:0000313" key="3">
    <source>
        <dbReference type="Proteomes" id="UP000789739"/>
    </source>
</evidence>
<gene>
    <name evidence="2" type="ORF">PBRASI_LOCUS9593</name>
</gene>
<keyword evidence="1" id="KW-0812">Transmembrane</keyword>
<accession>A0A9N9DJ33</accession>
<proteinExistence type="predicted"/>
<dbReference type="EMBL" id="CAJVPI010002181">
    <property type="protein sequence ID" value="CAG8637586.1"/>
    <property type="molecule type" value="Genomic_DNA"/>
</dbReference>
<evidence type="ECO:0000313" key="2">
    <source>
        <dbReference type="EMBL" id="CAG8637586.1"/>
    </source>
</evidence>
<feature type="non-terminal residue" evidence="2">
    <location>
        <position position="198"/>
    </location>
</feature>
<feature type="transmembrane region" description="Helical" evidence="1">
    <location>
        <begin position="123"/>
        <end position="148"/>
    </location>
</feature>